<reference evidence="2 3" key="1">
    <citation type="submission" date="2021-06" db="EMBL/GenBank/DDBJ databases">
        <authorList>
            <person name="Kallberg Y."/>
            <person name="Tangrot J."/>
            <person name="Rosling A."/>
        </authorList>
    </citation>
    <scope>NUCLEOTIDE SEQUENCE [LARGE SCALE GENOMIC DNA]</scope>
    <source>
        <strain evidence="2 3">120-4 pot B 10/14</strain>
    </source>
</reference>
<gene>
    <name evidence="2" type="ORF">GMARGA_LOCUS25218</name>
</gene>
<dbReference type="EMBL" id="CAJVQB010027666">
    <property type="protein sequence ID" value="CAG8810940.1"/>
    <property type="molecule type" value="Genomic_DNA"/>
</dbReference>
<dbReference type="Proteomes" id="UP000789901">
    <property type="component" value="Unassembled WGS sequence"/>
</dbReference>
<evidence type="ECO:0000313" key="3">
    <source>
        <dbReference type="Proteomes" id="UP000789901"/>
    </source>
</evidence>
<proteinExistence type="predicted"/>
<accession>A0ABN7W0S4</accession>
<name>A0ABN7W0S4_GIGMA</name>
<comment type="caution">
    <text evidence="2">The sequence shown here is derived from an EMBL/GenBank/DDBJ whole genome shotgun (WGS) entry which is preliminary data.</text>
</comment>
<evidence type="ECO:0000256" key="1">
    <source>
        <dbReference type="SAM" id="MobiDB-lite"/>
    </source>
</evidence>
<keyword evidence="3" id="KW-1185">Reference proteome</keyword>
<organism evidence="2 3">
    <name type="scientific">Gigaspora margarita</name>
    <dbReference type="NCBI Taxonomy" id="4874"/>
    <lineage>
        <taxon>Eukaryota</taxon>
        <taxon>Fungi</taxon>
        <taxon>Fungi incertae sedis</taxon>
        <taxon>Mucoromycota</taxon>
        <taxon>Glomeromycotina</taxon>
        <taxon>Glomeromycetes</taxon>
        <taxon>Diversisporales</taxon>
        <taxon>Gigasporaceae</taxon>
        <taxon>Gigaspora</taxon>
    </lineage>
</organism>
<feature type="non-terminal residue" evidence="2">
    <location>
        <position position="1"/>
    </location>
</feature>
<feature type="region of interest" description="Disordered" evidence="1">
    <location>
        <begin position="1"/>
        <end position="28"/>
    </location>
</feature>
<evidence type="ECO:0000313" key="2">
    <source>
        <dbReference type="EMBL" id="CAG8810940.1"/>
    </source>
</evidence>
<sequence length="71" mass="8202">IEVEPSSIPLSFVPKDKQTTSQPKKRKKRRLIAEAWQYFKLQENFAACQIKITQDEKKNASANITVVIQIQ</sequence>
<protein>
    <submittedName>
        <fullName evidence="2">1710_t:CDS:1</fullName>
    </submittedName>
</protein>